<gene>
    <name evidence="1" type="ORF">Ato02nite_086460</name>
</gene>
<dbReference type="RefSeq" id="WP_213012522.1">
    <property type="nucleotide sequence ID" value="NZ_BOQN01000130.1"/>
</dbReference>
<evidence type="ECO:0000313" key="1">
    <source>
        <dbReference type="EMBL" id="GIM96853.1"/>
    </source>
</evidence>
<organism evidence="1 2">
    <name type="scientific">Paractinoplanes toevensis</name>
    <dbReference type="NCBI Taxonomy" id="571911"/>
    <lineage>
        <taxon>Bacteria</taxon>
        <taxon>Bacillati</taxon>
        <taxon>Actinomycetota</taxon>
        <taxon>Actinomycetes</taxon>
        <taxon>Micromonosporales</taxon>
        <taxon>Micromonosporaceae</taxon>
        <taxon>Paractinoplanes</taxon>
    </lineage>
</organism>
<comment type="caution">
    <text evidence="1">The sequence shown here is derived from an EMBL/GenBank/DDBJ whole genome shotgun (WGS) entry which is preliminary data.</text>
</comment>
<sequence>MAEFYVDAQGLKGRTTSWRASQDGSDTIDYAKQHCALSITAEGYLMIMLGHATAYANMVKAIRKLEELAQGTGTQINLAQRDYARTDASAAARLDAGIPAPPIPACSRTAGPICGRRCAGRPSPMSPNPPPRRAAREYATEVVMWSINPLADLISPSAWLRQVSIWLFSYDPFEAWAKQFSGDWDAYVQCAVAWQYIRAACENIGRYLIAGAGDVPTVWRGHAAEGEQVTSPSRKSLYCARPS</sequence>
<dbReference type="Proteomes" id="UP000677082">
    <property type="component" value="Unassembled WGS sequence"/>
</dbReference>
<reference evidence="1 2" key="1">
    <citation type="submission" date="2021-03" db="EMBL/GenBank/DDBJ databases">
        <title>Whole genome shotgun sequence of Actinoplanes toevensis NBRC 105298.</title>
        <authorList>
            <person name="Komaki H."/>
            <person name="Tamura T."/>
        </authorList>
    </citation>
    <scope>NUCLEOTIDE SEQUENCE [LARGE SCALE GENOMIC DNA]</scope>
    <source>
        <strain evidence="1 2">NBRC 105298</strain>
    </source>
</reference>
<proteinExistence type="predicted"/>
<protein>
    <submittedName>
        <fullName evidence="1">Uncharacterized protein</fullName>
    </submittedName>
</protein>
<dbReference type="AlphaFoldDB" id="A0A920BQ36"/>
<name>A0A920BQ36_9ACTN</name>
<dbReference type="EMBL" id="BOQN01000130">
    <property type="protein sequence ID" value="GIM96853.1"/>
    <property type="molecule type" value="Genomic_DNA"/>
</dbReference>
<accession>A0A920BQ36</accession>
<keyword evidence="2" id="KW-1185">Reference proteome</keyword>
<evidence type="ECO:0000313" key="2">
    <source>
        <dbReference type="Proteomes" id="UP000677082"/>
    </source>
</evidence>